<dbReference type="Gene3D" id="3.90.180.10">
    <property type="entry name" value="Medium-chain alcohol dehydrogenases, catalytic domain"/>
    <property type="match status" value="1"/>
</dbReference>
<dbReference type="SUPFAM" id="SSF50129">
    <property type="entry name" value="GroES-like"/>
    <property type="match status" value="1"/>
</dbReference>
<proteinExistence type="inferred from homology"/>
<evidence type="ECO:0000259" key="9">
    <source>
        <dbReference type="SMART" id="SM00829"/>
    </source>
</evidence>
<dbReference type="GO" id="GO:0008270">
    <property type="term" value="F:zinc ion binding"/>
    <property type="evidence" value="ECO:0007669"/>
    <property type="project" value="InterPro"/>
</dbReference>
<evidence type="ECO:0000256" key="2">
    <source>
        <dbReference type="ARBA" id="ARBA00022723"/>
    </source>
</evidence>
<gene>
    <name evidence="10" type="ORF">CLV71_114208</name>
</gene>
<dbReference type="InterPro" id="IPR013149">
    <property type="entry name" value="ADH-like_C"/>
</dbReference>
<evidence type="ECO:0000313" key="11">
    <source>
        <dbReference type="Proteomes" id="UP000294927"/>
    </source>
</evidence>
<feature type="region of interest" description="Disordered" evidence="8">
    <location>
        <begin position="1"/>
        <end position="26"/>
    </location>
</feature>
<dbReference type="InterPro" id="IPR002328">
    <property type="entry name" value="ADH_Zn_CS"/>
</dbReference>
<comment type="similarity">
    <text evidence="7">Belongs to the zinc-containing alcohol dehydrogenase family.</text>
</comment>
<dbReference type="InterPro" id="IPR020843">
    <property type="entry name" value="ER"/>
</dbReference>
<organism evidence="10 11">
    <name type="scientific">Actinophytocola oryzae</name>
    <dbReference type="NCBI Taxonomy" id="502181"/>
    <lineage>
        <taxon>Bacteria</taxon>
        <taxon>Bacillati</taxon>
        <taxon>Actinomycetota</taxon>
        <taxon>Actinomycetes</taxon>
        <taxon>Pseudonocardiales</taxon>
        <taxon>Pseudonocardiaceae</taxon>
    </lineage>
</organism>
<dbReference type="InterPro" id="IPR013154">
    <property type="entry name" value="ADH-like_N"/>
</dbReference>
<dbReference type="Proteomes" id="UP000294927">
    <property type="component" value="Unassembled WGS sequence"/>
</dbReference>
<keyword evidence="11" id="KW-1185">Reference proteome</keyword>
<feature type="domain" description="Enoyl reductase (ER)" evidence="9">
    <location>
        <begin position="12"/>
        <end position="336"/>
    </location>
</feature>
<dbReference type="InterPro" id="IPR047109">
    <property type="entry name" value="CAD-like"/>
</dbReference>
<dbReference type="FunFam" id="3.40.50.720:FF:000022">
    <property type="entry name" value="Cinnamyl alcohol dehydrogenase"/>
    <property type="match status" value="1"/>
</dbReference>
<comment type="cofactor">
    <cofactor evidence="1 7">
        <name>Zn(2+)</name>
        <dbReference type="ChEBI" id="CHEBI:29105"/>
    </cofactor>
</comment>
<dbReference type="PROSITE" id="PS00059">
    <property type="entry name" value="ADH_ZINC"/>
    <property type="match status" value="1"/>
</dbReference>
<dbReference type="RefSeq" id="WP_133906723.1">
    <property type="nucleotide sequence ID" value="NZ_SOCP01000014.1"/>
</dbReference>
<dbReference type="PANTHER" id="PTHR42683">
    <property type="entry name" value="ALDEHYDE REDUCTASE"/>
    <property type="match status" value="1"/>
</dbReference>
<evidence type="ECO:0000256" key="3">
    <source>
        <dbReference type="ARBA" id="ARBA00022833"/>
    </source>
</evidence>
<dbReference type="CDD" id="cd05283">
    <property type="entry name" value="CAD1"/>
    <property type="match status" value="1"/>
</dbReference>
<evidence type="ECO:0000313" key="10">
    <source>
        <dbReference type="EMBL" id="TDV44298.1"/>
    </source>
</evidence>
<dbReference type="AlphaFoldDB" id="A0A4R7V4E6"/>
<dbReference type="Pfam" id="PF00107">
    <property type="entry name" value="ADH_zinc_N"/>
    <property type="match status" value="1"/>
</dbReference>
<sequence length="339" mass="35859">MPVTSYAARSAGAALERHERESDPLGPLEADVRVTHCGVCHSDIGQIDNEFGITRYPCVAGHEAVGVIEAVGDAVDTDLLPIGTRVGVGAIAGACFRCPQCLSGRHNLCPNRDDTVMRGDRGAFTELLRVSDWRTAYPIPDAIPSEQAAPMMCAGVTVFAPLIRHGVRPVDRVAVVGIGGLGHLALRFLAGWGCDVTAISTSRSKEDDARRFGATSFVATREEGALAAAAGSFDFVLSTVSANLPWDDYLDLLVPQGRLSIVGVPPEAISVRPMHLLPAEKTISGGVPASPTETRLMLDFAARHGIGPQVETFPVAEINKAVDLVRGGQARYRAVVAFS</sequence>
<keyword evidence="2 7" id="KW-0479">Metal-binding</keyword>
<reference evidence="10 11" key="1">
    <citation type="submission" date="2019-03" db="EMBL/GenBank/DDBJ databases">
        <title>Genomic Encyclopedia of Archaeal and Bacterial Type Strains, Phase II (KMG-II): from individual species to whole genera.</title>
        <authorList>
            <person name="Goeker M."/>
        </authorList>
    </citation>
    <scope>NUCLEOTIDE SEQUENCE [LARGE SCALE GENOMIC DNA]</scope>
    <source>
        <strain evidence="10 11">DSM 45499</strain>
    </source>
</reference>
<evidence type="ECO:0000256" key="1">
    <source>
        <dbReference type="ARBA" id="ARBA00001947"/>
    </source>
</evidence>
<evidence type="ECO:0000256" key="8">
    <source>
        <dbReference type="SAM" id="MobiDB-lite"/>
    </source>
</evidence>
<dbReference type="EC" id="1.1.1.2" evidence="5"/>
<dbReference type="InterPro" id="IPR036291">
    <property type="entry name" value="NAD(P)-bd_dom_sf"/>
</dbReference>
<evidence type="ECO:0000256" key="7">
    <source>
        <dbReference type="RuleBase" id="RU361277"/>
    </source>
</evidence>
<dbReference type="EMBL" id="SOCP01000014">
    <property type="protein sequence ID" value="TDV44298.1"/>
    <property type="molecule type" value="Genomic_DNA"/>
</dbReference>
<keyword evidence="4" id="KW-0560">Oxidoreductase</keyword>
<dbReference type="Pfam" id="PF08240">
    <property type="entry name" value="ADH_N"/>
    <property type="match status" value="1"/>
</dbReference>
<dbReference type="GO" id="GO:0008106">
    <property type="term" value="F:alcohol dehydrogenase (NADP+) activity"/>
    <property type="evidence" value="ECO:0007669"/>
    <property type="project" value="UniProtKB-EC"/>
</dbReference>
<dbReference type="OrthoDB" id="3567264at2"/>
<dbReference type="Gene3D" id="3.40.50.720">
    <property type="entry name" value="NAD(P)-binding Rossmann-like Domain"/>
    <property type="match status" value="1"/>
</dbReference>
<evidence type="ECO:0000256" key="6">
    <source>
        <dbReference type="ARBA" id="ARBA00048262"/>
    </source>
</evidence>
<dbReference type="InterPro" id="IPR011032">
    <property type="entry name" value="GroES-like_sf"/>
</dbReference>
<dbReference type="SUPFAM" id="SSF51735">
    <property type="entry name" value="NAD(P)-binding Rossmann-fold domains"/>
    <property type="match status" value="1"/>
</dbReference>
<accession>A0A4R7V4E6</accession>
<name>A0A4R7V4E6_9PSEU</name>
<protein>
    <recommendedName>
        <fullName evidence="5">alcohol dehydrogenase (NADP(+))</fullName>
        <ecNumber evidence="5">1.1.1.2</ecNumber>
    </recommendedName>
</protein>
<dbReference type="SMART" id="SM00829">
    <property type="entry name" value="PKS_ER"/>
    <property type="match status" value="1"/>
</dbReference>
<evidence type="ECO:0000256" key="5">
    <source>
        <dbReference type="ARBA" id="ARBA00024074"/>
    </source>
</evidence>
<comment type="catalytic activity">
    <reaction evidence="6">
        <text>a primary alcohol + NADP(+) = an aldehyde + NADPH + H(+)</text>
        <dbReference type="Rhea" id="RHEA:15937"/>
        <dbReference type="ChEBI" id="CHEBI:15378"/>
        <dbReference type="ChEBI" id="CHEBI:15734"/>
        <dbReference type="ChEBI" id="CHEBI:17478"/>
        <dbReference type="ChEBI" id="CHEBI:57783"/>
        <dbReference type="ChEBI" id="CHEBI:58349"/>
        <dbReference type="EC" id="1.1.1.2"/>
    </reaction>
</comment>
<comment type="caution">
    <text evidence="10">The sequence shown here is derived from an EMBL/GenBank/DDBJ whole genome shotgun (WGS) entry which is preliminary data.</text>
</comment>
<keyword evidence="3 7" id="KW-0862">Zinc</keyword>
<evidence type="ECO:0000256" key="4">
    <source>
        <dbReference type="ARBA" id="ARBA00023002"/>
    </source>
</evidence>